<dbReference type="OrthoDB" id="10441461at2759"/>
<reference evidence="2" key="1">
    <citation type="journal article" date="2021" name="Nat. Commun.">
        <title>Genetic determinants of endophytism in the Arabidopsis root mycobiome.</title>
        <authorList>
            <person name="Mesny F."/>
            <person name="Miyauchi S."/>
            <person name="Thiergart T."/>
            <person name="Pickel B."/>
            <person name="Atanasova L."/>
            <person name="Karlsson M."/>
            <person name="Huettel B."/>
            <person name="Barry K.W."/>
            <person name="Haridas S."/>
            <person name="Chen C."/>
            <person name="Bauer D."/>
            <person name="Andreopoulos W."/>
            <person name="Pangilinan J."/>
            <person name="LaButti K."/>
            <person name="Riley R."/>
            <person name="Lipzen A."/>
            <person name="Clum A."/>
            <person name="Drula E."/>
            <person name="Henrissat B."/>
            <person name="Kohler A."/>
            <person name="Grigoriev I.V."/>
            <person name="Martin F.M."/>
            <person name="Hacquard S."/>
        </authorList>
    </citation>
    <scope>NUCLEOTIDE SEQUENCE</scope>
    <source>
        <strain evidence="2">MPI-CAGE-AT-0021</strain>
    </source>
</reference>
<accession>A0A9P9DWX0</accession>
<feature type="region of interest" description="Disordered" evidence="1">
    <location>
        <begin position="62"/>
        <end position="130"/>
    </location>
</feature>
<protein>
    <submittedName>
        <fullName evidence="2">Uncharacterized protein</fullName>
    </submittedName>
</protein>
<evidence type="ECO:0000256" key="1">
    <source>
        <dbReference type="SAM" id="MobiDB-lite"/>
    </source>
</evidence>
<organism evidence="2 3">
    <name type="scientific">Dactylonectria estremocensis</name>
    <dbReference type="NCBI Taxonomy" id="1079267"/>
    <lineage>
        <taxon>Eukaryota</taxon>
        <taxon>Fungi</taxon>
        <taxon>Dikarya</taxon>
        <taxon>Ascomycota</taxon>
        <taxon>Pezizomycotina</taxon>
        <taxon>Sordariomycetes</taxon>
        <taxon>Hypocreomycetidae</taxon>
        <taxon>Hypocreales</taxon>
        <taxon>Nectriaceae</taxon>
        <taxon>Dactylonectria</taxon>
    </lineage>
</organism>
<name>A0A9P9DWX0_9HYPO</name>
<gene>
    <name evidence="2" type="ORF">B0J13DRAFT_531087</name>
</gene>
<proteinExistence type="predicted"/>
<evidence type="ECO:0000313" key="2">
    <source>
        <dbReference type="EMBL" id="KAH7126554.1"/>
    </source>
</evidence>
<keyword evidence="3" id="KW-1185">Reference proteome</keyword>
<dbReference type="EMBL" id="JAGMUU010000023">
    <property type="protein sequence ID" value="KAH7126554.1"/>
    <property type="molecule type" value="Genomic_DNA"/>
</dbReference>
<feature type="compositionally biased region" description="Basic residues" evidence="1">
    <location>
        <begin position="78"/>
        <end position="89"/>
    </location>
</feature>
<dbReference type="AlphaFoldDB" id="A0A9P9DWX0"/>
<evidence type="ECO:0000313" key="3">
    <source>
        <dbReference type="Proteomes" id="UP000717696"/>
    </source>
</evidence>
<dbReference type="Proteomes" id="UP000717696">
    <property type="component" value="Unassembled WGS sequence"/>
</dbReference>
<sequence length="130" mass="14657">MPCGPDSFITVFNWLSFRVSYFSSLEQYCLRTAMPRVMRPKLPLRKPRSRVKDGPAFVFVDTAGVPSTGPEKNDAKTIVRRQAARSGRTRRQDESPNQENIATLPDSQELIPARKSARGVTSRAKDRYGI</sequence>
<comment type="caution">
    <text evidence="2">The sequence shown here is derived from an EMBL/GenBank/DDBJ whole genome shotgun (WGS) entry which is preliminary data.</text>
</comment>